<dbReference type="Proteomes" id="UP001054889">
    <property type="component" value="Unassembled WGS sequence"/>
</dbReference>
<comment type="caution">
    <text evidence="1">The sequence shown here is derived from an EMBL/GenBank/DDBJ whole genome shotgun (WGS) entry which is preliminary data.</text>
</comment>
<sequence length="79" mass="8278">MEATALAHATSSRFNLLSSAKSSGTSTDTTAALVEDDQASPPRFMTKSHALTASTSWAPWTEVAALASRAMSQSFSLID</sequence>
<dbReference type="EMBL" id="BQKI01000009">
    <property type="protein sequence ID" value="GJN02755.1"/>
    <property type="molecule type" value="Genomic_DNA"/>
</dbReference>
<evidence type="ECO:0000313" key="1">
    <source>
        <dbReference type="EMBL" id="GJN02755.1"/>
    </source>
</evidence>
<keyword evidence="2" id="KW-1185">Reference proteome</keyword>
<dbReference type="AlphaFoldDB" id="A0AAV5CY94"/>
<reference evidence="1" key="2">
    <citation type="submission" date="2021-12" db="EMBL/GenBank/DDBJ databases">
        <title>Resequencing data analysis of finger millet.</title>
        <authorList>
            <person name="Hatakeyama M."/>
            <person name="Aluri S."/>
            <person name="Balachadran M.T."/>
            <person name="Sivarajan S.R."/>
            <person name="Poveda L."/>
            <person name="Shimizu-Inatsugi R."/>
            <person name="Schlapbach R."/>
            <person name="Sreeman S.M."/>
            <person name="Shimizu K.K."/>
        </authorList>
    </citation>
    <scope>NUCLEOTIDE SEQUENCE</scope>
</reference>
<name>A0AAV5CY94_ELECO</name>
<protein>
    <submittedName>
        <fullName evidence="1">Uncharacterized protein</fullName>
    </submittedName>
</protein>
<evidence type="ECO:0000313" key="2">
    <source>
        <dbReference type="Proteomes" id="UP001054889"/>
    </source>
</evidence>
<proteinExistence type="predicted"/>
<gene>
    <name evidence="1" type="primary">ga20137</name>
    <name evidence="1" type="ORF">PR202_ga20137</name>
</gene>
<accession>A0AAV5CY94</accession>
<organism evidence="1 2">
    <name type="scientific">Eleusine coracana subsp. coracana</name>
    <dbReference type="NCBI Taxonomy" id="191504"/>
    <lineage>
        <taxon>Eukaryota</taxon>
        <taxon>Viridiplantae</taxon>
        <taxon>Streptophyta</taxon>
        <taxon>Embryophyta</taxon>
        <taxon>Tracheophyta</taxon>
        <taxon>Spermatophyta</taxon>
        <taxon>Magnoliopsida</taxon>
        <taxon>Liliopsida</taxon>
        <taxon>Poales</taxon>
        <taxon>Poaceae</taxon>
        <taxon>PACMAD clade</taxon>
        <taxon>Chloridoideae</taxon>
        <taxon>Cynodonteae</taxon>
        <taxon>Eleusininae</taxon>
        <taxon>Eleusine</taxon>
    </lineage>
</organism>
<reference evidence="1" key="1">
    <citation type="journal article" date="2018" name="DNA Res.">
        <title>Multiple hybrid de novo genome assembly of finger millet, an orphan allotetraploid crop.</title>
        <authorList>
            <person name="Hatakeyama M."/>
            <person name="Aluri S."/>
            <person name="Balachadran M.T."/>
            <person name="Sivarajan S.R."/>
            <person name="Patrignani A."/>
            <person name="Gruter S."/>
            <person name="Poveda L."/>
            <person name="Shimizu-Inatsugi R."/>
            <person name="Baeten J."/>
            <person name="Francoijs K.J."/>
            <person name="Nataraja K.N."/>
            <person name="Reddy Y.A.N."/>
            <person name="Phadnis S."/>
            <person name="Ravikumar R.L."/>
            <person name="Schlapbach R."/>
            <person name="Sreeman S.M."/>
            <person name="Shimizu K.K."/>
        </authorList>
    </citation>
    <scope>NUCLEOTIDE SEQUENCE</scope>
</reference>